<dbReference type="EMBL" id="CP127247">
    <property type="protein sequence ID" value="WIY24230.1"/>
    <property type="molecule type" value="Genomic_DNA"/>
</dbReference>
<evidence type="ECO:0000313" key="2">
    <source>
        <dbReference type="Proteomes" id="UP001238334"/>
    </source>
</evidence>
<dbReference type="RefSeq" id="WP_286018145.1">
    <property type="nucleotide sequence ID" value="NZ_CP127247.1"/>
</dbReference>
<reference evidence="1 2" key="1">
    <citation type="submission" date="2023-06" db="EMBL/GenBank/DDBJ databases">
        <title>Parasedimentitalea psychrophila sp. nov., a psychrophilic bacterium isolated from deep-sea sediment.</title>
        <authorList>
            <person name="Li A."/>
        </authorList>
    </citation>
    <scope>NUCLEOTIDE SEQUENCE [LARGE SCALE GENOMIC DNA]</scope>
    <source>
        <strain evidence="1 2">QS115</strain>
    </source>
</reference>
<name>A0A9Y2KW43_9RHOB</name>
<protein>
    <submittedName>
        <fullName evidence="1">Uncharacterized protein</fullName>
    </submittedName>
</protein>
<accession>A0A9Y2KW43</accession>
<gene>
    <name evidence="1" type="ORF">QPJ95_16730</name>
</gene>
<dbReference type="Proteomes" id="UP001238334">
    <property type="component" value="Chromosome"/>
</dbReference>
<evidence type="ECO:0000313" key="1">
    <source>
        <dbReference type="EMBL" id="WIY24230.1"/>
    </source>
</evidence>
<sequence>MNEAESIADRQVYAEHAPRGVSKDTLDTFWLSNRKPKQFANTKTGLRSLIRWVREAEVSLVVFEGEAGKELIQ</sequence>
<dbReference type="AlphaFoldDB" id="A0A9Y2KW43"/>
<proteinExistence type="predicted"/>
<dbReference type="KEGG" id="ppso:QPJ95_16730"/>
<keyword evidence="2" id="KW-1185">Reference proteome</keyword>
<organism evidence="1 2">
    <name type="scientific">Parasedimentitalea psychrophila</name>
    <dbReference type="NCBI Taxonomy" id="2997337"/>
    <lineage>
        <taxon>Bacteria</taxon>
        <taxon>Pseudomonadati</taxon>
        <taxon>Pseudomonadota</taxon>
        <taxon>Alphaproteobacteria</taxon>
        <taxon>Rhodobacterales</taxon>
        <taxon>Paracoccaceae</taxon>
        <taxon>Parasedimentitalea</taxon>
    </lineage>
</organism>